<dbReference type="RefSeq" id="WP_125693310.1">
    <property type="nucleotide sequence ID" value="NZ_JBHSSK010000021.1"/>
</dbReference>
<gene>
    <name evidence="2" type="ORF">ACFP1G_06735</name>
</gene>
<accession>A0ABW1SSP9</accession>
<organism evidence="2 3">
    <name type="scientific">Levilactobacillus tongjiangensis</name>
    <dbReference type="NCBI Taxonomy" id="2486023"/>
    <lineage>
        <taxon>Bacteria</taxon>
        <taxon>Bacillati</taxon>
        <taxon>Bacillota</taxon>
        <taxon>Bacilli</taxon>
        <taxon>Lactobacillales</taxon>
        <taxon>Lactobacillaceae</taxon>
        <taxon>Levilactobacillus</taxon>
    </lineage>
</organism>
<proteinExistence type="predicted"/>
<dbReference type="EMBL" id="JBHSSK010000021">
    <property type="protein sequence ID" value="MFC6207172.1"/>
    <property type="molecule type" value="Genomic_DNA"/>
</dbReference>
<keyword evidence="3" id="KW-1185">Reference proteome</keyword>
<dbReference type="SUPFAM" id="SSF54427">
    <property type="entry name" value="NTF2-like"/>
    <property type="match status" value="1"/>
</dbReference>
<evidence type="ECO:0000313" key="3">
    <source>
        <dbReference type="Proteomes" id="UP001596254"/>
    </source>
</evidence>
<dbReference type="Gene3D" id="3.10.450.50">
    <property type="match status" value="1"/>
</dbReference>
<dbReference type="Pfam" id="PF13474">
    <property type="entry name" value="SnoaL_3"/>
    <property type="match status" value="1"/>
</dbReference>
<dbReference type="InterPro" id="IPR037401">
    <property type="entry name" value="SnoaL-like"/>
</dbReference>
<evidence type="ECO:0000259" key="1">
    <source>
        <dbReference type="Pfam" id="PF13474"/>
    </source>
</evidence>
<protein>
    <submittedName>
        <fullName evidence="2">Nuclear transport factor 2 family protein</fullName>
    </submittedName>
</protein>
<sequence length="142" mass="16626">MTNENTDLTTKIIALEKGALDKWFKGDTSGYLTIWSQKNFSHFDSYKPHRVDTYAEIKEFVLANVEGKLFADTYDFEDPRVQIKGDMAVLTYQLFAKTSLNEMHYNCIEVYEREGTDWKVVHSTWSFIRPMDMDFGQKKTLV</sequence>
<dbReference type="InterPro" id="IPR032710">
    <property type="entry name" value="NTF2-like_dom_sf"/>
</dbReference>
<evidence type="ECO:0000313" key="2">
    <source>
        <dbReference type="EMBL" id="MFC6207172.1"/>
    </source>
</evidence>
<reference evidence="3" key="1">
    <citation type="journal article" date="2019" name="Int. J. Syst. Evol. Microbiol.">
        <title>The Global Catalogue of Microorganisms (GCM) 10K type strain sequencing project: providing services to taxonomists for standard genome sequencing and annotation.</title>
        <authorList>
            <consortium name="The Broad Institute Genomics Platform"/>
            <consortium name="The Broad Institute Genome Sequencing Center for Infectious Disease"/>
            <person name="Wu L."/>
            <person name="Ma J."/>
        </authorList>
    </citation>
    <scope>NUCLEOTIDE SEQUENCE [LARGE SCALE GENOMIC DNA]</scope>
    <source>
        <strain evidence="3">CCM 8905</strain>
    </source>
</reference>
<comment type="caution">
    <text evidence="2">The sequence shown here is derived from an EMBL/GenBank/DDBJ whole genome shotgun (WGS) entry which is preliminary data.</text>
</comment>
<dbReference type="Proteomes" id="UP001596254">
    <property type="component" value="Unassembled WGS sequence"/>
</dbReference>
<feature type="domain" description="SnoaL-like" evidence="1">
    <location>
        <begin position="25"/>
        <end position="128"/>
    </location>
</feature>
<name>A0ABW1SSP9_9LACO</name>